<feature type="transmembrane region" description="Helical" evidence="5">
    <location>
        <begin position="205"/>
        <end position="222"/>
    </location>
</feature>
<evidence type="ECO:0000256" key="1">
    <source>
        <dbReference type="ARBA" id="ARBA00004141"/>
    </source>
</evidence>
<feature type="transmembrane region" description="Helical" evidence="5">
    <location>
        <begin position="30"/>
        <end position="49"/>
    </location>
</feature>
<feature type="transmembrane region" description="Helical" evidence="5">
    <location>
        <begin position="122"/>
        <end position="141"/>
    </location>
</feature>
<feature type="domain" description="Inositolphosphotransferase Aur1/Ipt1" evidence="6">
    <location>
        <begin position="60"/>
        <end position="243"/>
    </location>
</feature>
<evidence type="ECO:0000313" key="7">
    <source>
        <dbReference type="EMBL" id="GAA4631167.1"/>
    </source>
</evidence>
<dbReference type="Proteomes" id="UP001501442">
    <property type="component" value="Unassembled WGS sequence"/>
</dbReference>
<dbReference type="CDD" id="cd03386">
    <property type="entry name" value="PAP2_Aur1_like"/>
    <property type="match status" value="1"/>
</dbReference>
<accession>A0ABP8UH26</accession>
<dbReference type="EMBL" id="BAABHK010000009">
    <property type="protein sequence ID" value="GAA4631167.1"/>
    <property type="molecule type" value="Genomic_DNA"/>
</dbReference>
<name>A0ABP8UH26_9ACTN</name>
<keyword evidence="8" id="KW-1185">Reference proteome</keyword>
<protein>
    <submittedName>
        <fullName evidence="7">Phosphatase PAP2 family protein</fullName>
    </submittedName>
</protein>
<keyword evidence="2 5" id="KW-0812">Transmembrane</keyword>
<keyword evidence="3 5" id="KW-1133">Transmembrane helix</keyword>
<feature type="transmembrane region" description="Helical" evidence="5">
    <location>
        <begin position="228"/>
        <end position="247"/>
    </location>
</feature>
<dbReference type="PANTHER" id="PTHR31310:SF7">
    <property type="entry name" value="PA-PHOSPHATASE RELATED-FAMILY PROTEIN DDB_G0268928"/>
    <property type="match status" value="1"/>
</dbReference>
<sequence length="274" mass="30186">MVTKVPRVYTGPPPLPAASLRTRSRWWREVLLLVAVYLMYDGVRMLVAAGHGQAFADAHHVLGIEQALRIAHERTVNHAVSAWPVLGVLMSYAYATLHYLVTPIVLVWLWKRRPWQYARARTTLVVATLLGLVGFSLFPTAPPRMLPGFVDTLAKYQEWGWWSGNASAPKGLGGMTNEFAAMPSLHVGWAAWCGWQIARNTVRRWLQVVAVAYPIFMVAVVIGTANHYVVDAVAGLAVIVIGAGIAGRVERLRDRTSSAAIPEYPPDAVTRSLT</sequence>
<feature type="transmembrane region" description="Helical" evidence="5">
    <location>
        <begin position="179"/>
        <end position="198"/>
    </location>
</feature>
<comment type="subcellular location">
    <subcellularLocation>
        <location evidence="1">Membrane</location>
        <topology evidence="1">Multi-pass membrane protein</topology>
    </subcellularLocation>
</comment>
<evidence type="ECO:0000313" key="8">
    <source>
        <dbReference type="Proteomes" id="UP001501442"/>
    </source>
</evidence>
<evidence type="ECO:0000259" key="6">
    <source>
        <dbReference type="Pfam" id="PF14378"/>
    </source>
</evidence>
<dbReference type="InterPro" id="IPR052185">
    <property type="entry name" value="IPC_Synthase-Related"/>
</dbReference>
<evidence type="ECO:0000256" key="5">
    <source>
        <dbReference type="SAM" id="Phobius"/>
    </source>
</evidence>
<reference evidence="8" key="1">
    <citation type="journal article" date="2019" name="Int. J. Syst. Evol. Microbiol.">
        <title>The Global Catalogue of Microorganisms (GCM) 10K type strain sequencing project: providing services to taxonomists for standard genome sequencing and annotation.</title>
        <authorList>
            <consortium name="The Broad Institute Genomics Platform"/>
            <consortium name="The Broad Institute Genome Sequencing Center for Infectious Disease"/>
            <person name="Wu L."/>
            <person name="Ma J."/>
        </authorList>
    </citation>
    <scope>NUCLEOTIDE SEQUENCE [LARGE SCALE GENOMIC DNA]</scope>
    <source>
        <strain evidence="8">JCM 17939</strain>
    </source>
</reference>
<dbReference type="PANTHER" id="PTHR31310">
    <property type="match status" value="1"/>
</dbReference>
<gene>
    <name evidence="7" type="ORF">GCM10023196_059490</name>
</gene>
<keyword evidence="4 5" id="KW-0472">Membrane</keyword>
<feature type="transmembrane region" description="Helical" evidence="5">
    <location>
        <begin position="92"/>
        <end position="110"/>
    </location>
</feature>
<organism evidence="7 8">
    <name type="scientific">Actinoallomurus vinaceus</name>
    <dbReference type="NCBI Taxonomy" id="1080074"/>
    <lineage>
        <taxon>Bacteria</taxon>
        <taxon>Bacillati</taxon>
        <taxon>Actinomycetota</taxon>
        <taxon>Actinomycetes</taxon>
        <taxon>Streptosporangiales</taxon>
        <taxon>Thermomonosporaceae</taxon>
        <taxon>Actinoallomurus</taxon>
    </lineage>
</organism>
<evidence type="ECO:0000256" key="3">
    <source>
        <dbReference type="ARBA" id="ARBA00022989"/>
    </source>
</evidence>
<dbReference type="Pfam" id="PF14378">
    <property type="entry name" value="PAP2_3"/>
    <property type="match status" value="1"/>
</dbReference>
<evidence type="ECO:0000256" key="4">
    <source>
        <dbReference type="ARBA" id="ARBA00023136"/>
    </source>
</evidence>
<evidence type="ECO:0000256" key="2">
    <source>
        <dbReference type="ARBA" id="ARBA00022692"/>
    </source>
</evidence>
<comment type="caution">
    <text evidence="7">The sequence shown here is derived from an EMBL/GenBank/DDBJ whole genome shotgun (WGS) entry which is preliminary data.</text>
</comment>
<dbReference type="InterPro" id="IPR026841">
    <property type="entry name" value="Aur1/Ipt1"/>
</dbReference>
<proteinExistence type="predicted"/>